<reference evidence="1 2" key="1">
    <citation type="submission" date="2018-12" db="EMBL/GenBank/DDBJ databases">
        <title>Sequencing of bacterial isolates from soil warming experiment in Harvard Forest, Massachusetts, USA.</title>
        <authorList>
            <person name="Deangelis K."/>
        </authorList>
    </citation>
    <scope>NUCLEOTIDE SEQUENCE [LARGE SCALE GENOMIC DNA]</scope>
    <source>
        <strain evidence="1 2">EB153</strain>
    </source>
</reference>
<accession>A0A428MHZ0</accession>
<organism evidence="1 2">
    <name type="scientific">Edaphobacter aggregans</name>
    <dbReference type="NCBI Taxonomy" id="570835"/>
    <lineage>
        <taxon>Bacteria</taxon>
        <taxon>Pseudomonadati</taxon>
        <taxon>Acidobacteriota</taxon>
        <taxon>Terriglobia</taxon>
        <taxon>Terriglobales</taxon>
        <taxon>Acidobacteriaceae</taxon>
        <taxon>Edaphobacter</taxon>
    </lineage>
</organism>
<dbReference type="AlphaFoldDB" id="A0A428MHZ0"/>
<dbReference type="RefSeq" id="WP_125485095.1">
    <property type="nucleotide sequence ID" value="NZ_RSDW01000001.1"/>
</dbReference>
<comment type="caution">
    <text evidence="1">The sequence shown here is derived from an EMBL/GenBank/DDBJ whole genome shotgun (WGS) entry which is preliminary data.</text>
</comment>
<proteinExistence type="predicted"/>
<dbReference type="EMBL" id="RSDW01000001">
    <property type="protein sequence ID" value="RSL16500.1"/>
    <property type="molecule type" value="Genomic_DNA"/>
</dbReference>
<protein>
    <recommendedName>
        <fullName evidence="3">Nitrogen fixation protein</fullName>
    </recommendedName>
</protein>
<gene>
    <name evidence="1" type="ORF">EDE15_2016</name>
</gene>
<name>A0A428MHZ0_9BACT</name>
<dbReference type="OrthoDB" id="571920at2"/>
<evidence type="ECO:0000313" key="2">
    <source>
        <dbReference type="Proteomes" id="UP000269669"/>
    </source>
</evidence>
<evidence type="ECO:0008006" key="3">
    <source>
        <dbReference type="Google" id="ProtNLM"/>
    </source>
</evidence>
<sequence length="150" mass="15938">MQTREARTLLCPSAQPAMAGSMAFAVVAGSPEEPRVAWLERPVPVTDELLAMTGPVPPTQVLRFTAPCAEGACCHFDGADCRLANKLVQLMPAVDSSLPACRIRQDCRWFAQEGRAACMRCPQIVTYSVNPTAELSLAATPQGHAASAAI</sequence>
<evidence type="ECO:0000313" key="1">
    <source>
        <dbReference type="EMBL" id="RSL16500.1"/>
    </source>
</evidence>
<dbReference type="Proteomes" id="UP000269669">
    <property type="component" value="Unassembled WGS sequence"/>
</dbReference>
<keyword evidence="2" id="KW-1185">Reference proteome</keyword>